<dbReference type="InterPro" id="IPR032466">
    <property type="entry name" value="Metal_Hydrolase"/>
</dbReference>
<dbReference type="Gene3D" id="1.20.58.520">
    <property type="entry name" value="Amidohydrolase"/>
    <property type="match status" value="1"/>
</dbReference>
<dbReference type="SUPFAM" id="SSF51556">
    <property type="entry name" value="Metallo-dependent hydrolases"/>
    <property type="match status" value="1"/>
</dbReference>
<dbReference type="InterPro" id="IPR006680">
    <property type="entry name" value="Amidohydro-rel"/>
</dbReference>
<gene>
    <name evidence="3" type="ORF">B0T18DRAFT_400782</name>
</gene>
<proteinExistence type="predicted"/>
<dbReference type="SUPFAM" id="SSF51338">
    <property type="entry name" value="Composite domain of metallo-dependent hydrolases"/>
    <property type="match status" value="1"/>
</dbReference>
<dbReference type="EMBL" id="JAUKUD010000001">
    <property type="protein sequence ID" value="KAK0755165.1"/>
    <property type="molecule type" value="Genomic_DNA"/>
</dbReference>
<accession>A0AA40FCC5</accession>
<dbReference type="PANTHER" id="PTHR43135:SF3">
    <property type="entry name" value="ALPHA-D-RIBOSE 1-METHYLPHOSPHONATE 5-TRIPHOSPHATE DIPHOSPHATASE"/>
    <property type="match status" value="1"/>
</dbReference>
<name>A0AA40FCC5_9PEZI</name>
<dbReference type="Pfam" id="PF01979">
    <property type="entry name" value="Amidohydro_1"/>
    <property type="match status" value="1"/>
</dbReference>
<evidence type="ECO:0000313" key="4">
    <source>
        <dbReference type="Proteomes" id="UP001172155"/>
    </source>
</evidence>
<dbReference type="InterPro" id="IPR051781">
    <property type="entry name" value="Metallo-dep_Hydrolase"/>
</dbReference>
<dbReference type="InterPro" id="IPR011059">
    <property type="entry name" value="Metal-dep_hydrolase_composite"/>
</dbReference>
<sequence>MKNNSGTLLFAYWVSCTLQLSQCCSFGHDDLSRRSPVDYTPVITANKLARDQRLSRRKAAPSRFAITNTHIFNGVGLSPASTVIVHDGLIEAVCTPECALVSVPAEATYDAGGMTLLPGLMDSHAHPSNVTHLTALTASGVTTTVLANCAVAALCASLDDHPGLTTLTRASLAATSPNSTHAAMLLAQGVTLSRLIANLAQIPSWITTEVSTGGAFIKIIGSAPGTGLQPAALTLLVREAHAAGIIVVLHASSTVAFAQGVAAGADQVHHSTLDEAADDGLVAAYVAAGTVVCPTLTMMRAIVEQLNPAGASFDAAVKTARRLHAAGVELLVGTDGNWEATSPARVLFGSSVHDELENMVRLVGMSPVEALRAATEKPARAFGLVDRGVVAVGKRADLVLVEGDPTVDIKSARAVRRVWVGGIEFRE</sequence>
<dbReference type="AlphaFoldDB" id="A0AA40FCC5"/>
<dbReference type="Gene3D" id="3.40.50.10910">
    <property type="entry name" value="Amidohydrolase"/>
    <property type="match status" value="1"/>
</dbReference>
<evidence type="ECO:0000313" key="3">
    <source>
        <dbReference type="EMBL" id="KAK0755165.1"/>
    </source>
</evidence>
<dbReference type="Proteomes" id="UP001172155">
    <property type="component" value="Unassembled WGS sequence"/>
</dbReference>
<dbReference type="GO" id="GO:0016810">
    <property type="term" value="F:hydrolase activity, acting on carbon-nitrogen (but not peptide) bonds"/>
    <property type="evidence" value="ECO:0007669"/>
    <property type="project" value="InterPro"/>
</dbReference>
<feature type="signal peptide" evidence="1">
    <location>
        <begin position="1"/>
        <end position="23"/>
    </location>
</feature>
<dbReference type="Gene3D" id="3.30.110.90">
    <property type="entry name" value="Amidohydrolase"/>
    <property type="match status" value="1"/>
</dbReference>
<feature type="domain" description="Amidohydrolase-related" evidence="2">
    <location>
        <begin position="115"/>
        <end position="422"/>
    </location>
</feature>
<feature type="chain" id="PRO_5041360997" description="Amidohydrolase-related domain-containing protein" evidence="1">
    <location>
        <begin position="24"/>
        <end position="427"/>
    </location>
</feature>
<evidence type="ECO:0000256" key="1">
    <source>
        <dbReference type="SAM" id="SignalP"/>
    </source>
</evidence>
<organism evidence="3 4">
    <name type="scientific">Schizothecium vesticola</name>
    <dbReference type="NCBI Taxonomy" id="314040"/>
    <lineage>
        <taxon>Eukaryota</taxon>
        <taxon>Fungi</taxon>
        <taxon>Dikarya</taxon>
        <taxon>Ascomycota</taxon>
        <taxon>Pezizomycotina</taxon>
        <taxon>Sordariomycetes</taxon>
        <taxon>Sordariomycetidae</taxon>
        <taxon>Sordariales</taxon>
        <taxon>Schizotheciaceae</taxon>
        <taxon>Schizothecium</taxon>
    </lineage>
</organism>
<reference evidence="3" key="1">
    <citation type="submission" date="2023-06" db="EMBL/GenBank/DDBJ databases">
        <title>Genome-scale phylogeny and comparative genomics of the fungal order Sordariales.</title>
        <authorList>
            <consortium name="Lawrence Berkeley National Laboratory"/>
            <person name="Hensen N."/>
            <person name="Bonometti L."/>
            <person name="Westerberg I."/>
            <person name="Brannstrom I.O."/>
            <person name="Guillou S."/>
            <person name="Cros-Aarteil S."/>
            <person name="Calhoun S."/>
            <person name="Haridas S."/>
            <person name="Kuo A."/>
            <person name="Mondo S."/>
            <person name="Pangilinan J."/>
            <person name="Riley R."/>
            <person name="LaButti K."/>
            <person name="Andreopoulos B."/>
            <person name="Lipzen A."/>
            <person name="Chen C."/>
            <person name="Yanf M."/>
            <person name="Daum C."/>
            <person name="Ng V."/>
            <person name="Clum A."/>
            <person name="Steindorff A."/>
            <person name="Ohm R."/>
            <person name="Martin F."/>
            <person name="Silar P."/>
            <person name="Natvig D."/>
            <person name="Lalanne C."/>
            <person name="Gautier V."/>
            <person name="Ament-velasquez S.L."/>
            <person name="Kruys A."/>
            <person name="Hutchinson M.I."/>
            <person name="Powell A.J."/>
            <person name="Barry K."/>
            <person name="Miller A.N."/>
            <person name="Grigoriev I.V."/>
            <person name="Debuchy R."/>
            <person name="Gladieux P."/>
            <person name="Thoren M.H."/>
            <person name="Johannesson H."/>
        </authorList>
    </citation>
    <scope>NUCLEOTIDE SEQUENCE</scope>
    <source>
        <strain evidence="3">SMH3187-1</strain>
    </source>
</reference>
<evidence type="ECO:0000259" key="2">
    <source>
        <dbReference type="Pfam" id="PF01979"/>
    </source>
</evidence>
<comment type="caution">
    <text evidence="3">The sequence shown here is derived from an EMBL/GenBank/DDBJ whole genome shotgun (WGS) entry which is preliminary data.</text>
</comment>
<keyword evidence="1" id="KW-0732">Signal</keyword>
<keyword evidence="4" id="KW-1185">Reference proteome</keyword>
<protein>
    <recommendedName>
        <fullName evidence="2">Amidohydrolase-related domain-containing protein</fullName>
    </recommendedName>
</protein>
<dbReference type="PANTHER" id="PTHR43135">
    <property type="entry name" value="ALPHA-D-RIBOSE 1-METHYLPHOSPHONATE 5-TRIPHOSPHATE DIPHOSPHATASE"/>
    <property type="match status" value="1"/>
</dbReference>
<dbReference type="Gene3D" id="2.30.40.10">
    <property type="entry name" value="Urease, subunit C, domain 1"/>
    <property type="match status" value="1"/>
</dbReference>